<dbReference type="STRING" id="407022.SAMN05661044_05332"/>
<evidence type="ECO:0000259" key="3">
    <source>
        <dbReference type="Pfam" id="PF02397"/>
    </source>
</evidence>
<keyword evidence="2" id="KW-1133">Transmembrane helix</keyword>
<organism evidence="4 5">
    <name type="scientific">Olivibacter domesticus</name>
    <name type="common">Pseudosphingobacterium domesticum</name>
    <dbReference type="NCBI Taxonomy" id="407022"/>
    <lineage>
        <taxon>Bacteria</taxon>
        <taxon>Pseudomonadati</taxon>
        <taxon>Bacteroidota</taxon>
        <taxon>Sphingobacteriia</taxon>
        <taxon>Sphingobacteriales</taxon>
        <taxon>Sphingobacteriaceae</taxon>
        <taxon>Olivibacter</taxon>
    </lineage>
</organism>
<dbReference type="PANTHER" id="PTHR30576:SF0">
    <property type="entry name" value="UNDECAPRENYL-PHOSPHATE N-ACETYLGALACTOSAMINYL 1-PHOSPHATE TRANSFERASE-RELATED"/>
    <property type="match status" value="1"/>
</dbReference>
<keyword evidence="2" id="KW-0812">Transmembrane</keyword>
<dbReference type="EMBL" id="FOAF01000014">
    <property type="protein sequence ID" value="SEM49627.1"/>
    <property type="molecule type" value="Genomic_DNA"/>
</dbReference>
<dbReference type="Proteomes" id="UP000199421">
    <property type="component" value="Unassembled WGS sequence"/>
</dbReference>
<keyword evidence="4" id="KW-0808">Transferase</keyword>
<accession>A0A1H7YWG2</accession>
<reference evidence="5" key="1">
    <citation type="submission" date="2016-10" db="EMBL/GenBank/DDBJ databases">
        <authorList>
            <person name="Varghese N."/>
            <person name="Submissions S."/>
        </authorList>
    </citation>
    <scope>NUCLEOTIDE SEQUENCE [LARGE SCALE GENOMIC DNA]</scope>
    <source>
        <strain evidence="5">DSM 18733</strain>
    </source>
</reference>
<dbReference type="AlphaFoldDB" id="A0A1H7YWG2"/>
<sequence length="268" mass="30925">MAYFLALSKQKLENKKDMLRDSQIQEINKVSRVEQSMVMPNVMLKTTFSNLIEHNFVHYADFPLILINKGEAIDISTKFFKRCFDILFSLTAMILGAPVFLLVAALTKLTSRGPVFYKQERMGLNEIPFYIYKFRSMRVNAEKAGPQLAKDNDPRITKWGKFIRKTRLDELPQFWNVLKGDMSVVGPRPERAHFIEQIVSKAPNYKKLLTIKPGITSIGQVNFGYAQTIDEMCERMLLDLQYLQGINFFSDISIIFKTVKVMFQGKGK</sequence>
<feature type="domain" description="Bacterial sugar transferase" evidence="3">
    <location>
        <begin position="81"/>
        <end position="263"/>
    </location>
</feature>
<name>A0A1H7YWG2_OLID1</name>
<dbReference type="InterPro" id="IPR003362">
    <property type="entry name" value="Bact_transf"/>
</dbReference>
<keyword evidence="2" id="KW-0472">Membrane</keyword>
<gene>
    <name evidence="4" type="ORF">SAMN05661044_05332</name>
</gene>
<evidence type="ECO:0000256" key="2">
    <source>
        <dbReference type="SAM" id="Phobius"/>
    </source>
</evidence>
<dbReference type="PANTHER" id="PTHR30576">
    <property type="entry name" value="COLANIC BIOSYNTHESIS UDP-GLUCOSE LIPID CARRIER TRANSFERASE"/>
    <property type="match status" value="1"/>
</dbReference>
<comment type="similarity">
    <text evidence="1">Belongs to the bacterial sugar transferase family.</text>
</comment>
<evidence type="ECO:0000256" key="1">
    <source>
        <dbReference type="ARBA" id="ARBA00006464"/>
    </source>
</evidence>
<evidence type="ECO:0000313" key="4">
    <source>
        <dbReference type="EMBL" id="SEM49627.1"/>
    </source>
</evidence>
<proteinExistence type="inferred from homology"/>
<dbReference type="Pfam" id="PF02397">
    <property type="entry name" value="Bac_transf"/>
    <property type="match status" value="1"/>
</dbReference>
<protein>
    <submittedName>
        <fullName evidence="4">Exopolysaccharide biosynthesis polyprenyl glycosylphosphotransferase</fullName>
    </submittedName>
</protein>
<dbReference type="GO" id="GO:0016780">
    <property type="term" value="F:phosphotransferase activity, for other substituted phosphate groups"/>
    <property type="evidence" value="ECO:0007669"/>
    <property type="project" value="TreeGrafter"/>
</dbReference>
<feature type="transmembrane region" description="Helical" evidence="2">
    <location>
        <begin position="86"/>
        <end position="106"/>
    </location>
</feature>
<evidence type="ECO:0000313" key="5">
    <source>
        <dbReference type="Proteomes" id="UP000199421"/>
    </source>
</evidence>
<keyword evidence="5" id="KW-1185">Reference proteome</keyword>